<dbReference type="Pfam" id="PF13432">
    <property type="entry name" value="TPR_16"/>
    <property type="match status" value="1"/>
</dbReference>
<dbReference type="STRING" id="243230.DR_A0288"/>
<dbReference type="OrthoDB" id="59226at2"/>
<dbReference type="SUPFAM" id="SSF48452">
    <property type="entry name" value="TPR-like"/>
    <property type="match status" value="2"/>
</dbReference>
<dbReference type="PATRIC" id="fig|243230.17.peg.3180"/>
<dbReference type="PIR" id="E75582">
    <property type="entry name" value="E75582"/>
</dbReference>
<dbReference type="PANTHER" id="PTHR12558:SF13">
    <property type="entry name" value="CELL DIVISION CYCLE PROTEIN 27 HOMOLOG"/>
    <property type="match status" value="1"/>
</dbReference>
<dbReference type="InterPro" id="IPR019734">
    <property type="entry name" value="TPR_rpt"/>
</dbReference>
<dbReference type="Gene3D" id="1.25.40.10">
    <property type="entry name" value="Tetratricopeptide repeat domain"/>
    <property type="match status" value="1"/>
</dbReference>
<evidence type="ECO:0000313" key="2">
    <source>
        <dbReference type="Proteomes" id="UP000002524"/>
    </source>
</evidence>
<evidence type="ECO:0008006" key="3">
    <source>
        <dbReference type="Google" id="ProtNLM"/>
    </source>
</evidence>
<reference evidence="1 2" key="1">
    <citation type="journal article" date="1999" name="Science">
        <title>Genome sequence of the radioresistant bacterium Deinococcus radiodurans R1.</title>
        <authorList>
            <person name="White O."/>
            <person name="Eisen J.A."/>
            <person name="Heidelberg J.F."/>
            <person name="Hickey E.K."/>
            <person name="Peterson J.D."/>
            <person name="Dodson R.J."/>
            <person name="Haft D.H."/>
            <person name="Gwinn M.L."/>
            <person name="Nelson W.C."/>
            <person name="Richardson D.L."/>
            <person name="Moffat K.S."/>
            <person name="Qin H."/>
            <person name="Jiang L."/>
            <person name="Pamphile W."/>
            <person name="Crosby M."/>
            <person name="Shen M."/>
            <person name="Vamathevan J.J."/>
            <person name="Lam P."/>
            <person name="McDonald L."/>
            <person name="Utterback T."/>
            <person name="Zalewski C."/>
            <person name="Makarova K.S."/>
            <person name="Aravind L."/>
            <person name="Daly M.J."/>
            <person name="Minton K.W."/>
            <person name="Fleischmann R.D."/>
            <person name="Ketchum K.A."/>
            <person name="Nelson K.E."/>
            <person name="Salzberg S."/>
            <person name="Smith H.O."/>
            <person name="Venter J.C."/>
            <person name="Fraser C.M."/>
        </authorList>
    </citation>
    <scope>NUCLEOTIDE SEQUENCE [LARGE SCALE GENOMIC DNA]</scope>
    <source>
        <strain evidence="2">ATCC 13939 / DSM 20539 / JCM 16871 / LMG 4051 / NBRC 15346 / NCIMB 9279 / R1 / VKM B-1422</strain>
    </source>
</reference>
<dbReference type="AlphaFoldDB" id="Q9RYM4"/>
<dbReference type="EnsemblBacteria" id="AAF12522">
    <property type="protein sequence ID" value="AAF12522"/>
    <property type="gene ID" value="DR_A0288"/>
</dbReference>
<protein>
    <recommendedName>
        <fullName evidence="3">Tetratricopeptide repeat protein</fullName>
    </recommendedName>
</protein>
<dbReference type="PANTHER" id="PTHR12558">
    <property type="entry name" value="CELL DIVISION CYCLE 16,23,27"/>
    <property type="match status" value="1"/>
</dbReference>
<gene>
    <name evidence="1" type="ordered locus">DR_A0288</name>
</gene>
<sequence length="354" mass="38733">MRVALAGRPQEALDVALPAAELPEHLRWRLRSWQADAQEALGQSAEATLLYAEAAHLAAGLNRAVMLQEQAALLLQQGDFEEARQVLERARTLYTGPRPGTDPNDEGLNLATWHYLMAQVRLNLGQPEAAQDDIREAARLEGLSGDPSYGVALVQGQVLSHLGQLEEALEAFGQALARATDPDRPYANHELGVALLDLDRPLEAREKLEEVLLVPDYPFHPEVLADIAECDYRLGRLPEAQLAAEQALNQGAVVPASVVLGNVALDYYHLDDALDHYERVVREAVHGSRDWVLGHQMAADVMAQQGFPDPAAAYAHAQQALEHTPESDDWYVTLQDHLSRAQALMGSAGGRTLN</sequence>
<dbReference type="HOGENOM" id="CLU_048113_0_0_0"/>
<dbReference type="EMBL" id="AE001825">
    <property type="protein sequence ID" value="AAF12522.1"/>
    <property type="molecule type" value="Genomic_DNA"/>
</dbReference>
<organism evidence="1 2">
    <name type="scientific">Deinococcus radiodurans (strain ATCC 13939 / DSM 20539 / JCM 16871 / CCUG 27074 / LMG 4051 / NBRC 15346 / NCIMB 9279 / VKM B-1422 / R1)</name>
    <dbReference type="NCBI Taxonomy" id="243230"/>
    <lineage>
        <taxon>Bacteria</taxon>
        <taxon>Thermotogati</taxon>
        <taxon>Deinococcota</taxon>
        <taxon>Deinococci</taxon>
        <taxon>Deinococcales</taxon>
        <taxon>Deinococcaceae</taxon>
        <taxon>Deinococcus</taxon>
    </lineage>
</organism>
<dbReference type="InterPro" id="IPR011990">
    <property type="entry name" value="TPR-like_helical_dom_sf"/>
</dbReference>
<dbReference type="InParanoid" id="Q9RYM4"/>
<dbReference type="eggNOG" id="COG0457">
    <property type="taxonomic scope" value="Bacteria"/>
</dbReference>
<accession>Q9RYM4</accession>
<dbReference type="KEGG" id="dra:DR_A0288"/>
<keyword evidence="2" id="KW-1185">Reference proteome</keyword>
<proteinExistence type="predicted"/>
<dbReference type="Proteomes" id="UP000002524">
    <property type="component" value="Chromosome 2"/>
</dbReference>
<dbReference type="PaxDb" id="243230-DR_A0288"/>
<name>Q9RYM4_DEIRA</name>
<dbReference type="SMART" id="SM00028">
    <property type="entry name" value="TPR"/>
    <property type="match status" value="5"/>
</dbReference>
<evidence type="ECO:0000313" key="1">
    <source>
        <dbReference type="EMBL" id="AAF12522.1"/>
    </source>
</evidence>